<reference evidence="2" key="1">
    <citation type="submission" date="2017-01" db="EMBL/GenBank/DDBJ databases">
        <title>Comparative genomics of anhydrobiosis in the tardigrade Hypsibius dujardini.</title>
        <authorList>
            <person name="Yoshida Y."/>
            <person name="Koutsovoulos G."/>
            <person name="Laetsch D."/>
            <person name="Stevens L."/>
            <person name="Kumar S."/>
            <person name="Horikawa D."/>
            <person name="Ishino K."/>
            <person name="Komine S."/>
            <person name="Tomita M."/>
            <person name="Blaxter M."/>
            <person name="Arakawa K."/>
        </authorList>
    </citation>
    <scope>NUCLEOTIDE SEQUENCE [LARGE SCALE GENOMIC DNA]</scope>
    <source>
        <strain evidence="2">Z151</strain>
    </source>
</reference>
<keyword evidence="2" id="KW-1185">Reference proteome</keyword>
<dbReference type="Proteomes" id="UP000192578">
    <property type="component" value="Unassembled WGS sequence"/>
</dbReference>
<dbReference type="EMBL" id="MTYJ01000069">
    <property type="protein sequence ID" value="OQV16875.1"/>
    <property type="molecule type" value="Genomic_DNA"/>
</dbReference>
<feature type="non-terminal residue" evidence="1">
    <location>
        <position position="1"/>
    </location>
</feature>
<evidence type="ECO:0000313" key="2">
    <source>
        <dbReference type="Proteomes" id="UP000192578"/>
    </source>
</evidence>
<organism evidence="1 2">
    <name type="scientific">Hypsibius exemplaris</name>
    <name type="common">Freshwater tardigrade</name>
    <dbReference type="NCBI Taxonomy" id="2072580"/>
    <lineage>
        <taxon>Eukaryota</taxon>
        <taxon>Metazoa</taxon>
        <taxon>Ecdysozoa</taxon>
        <taxon>Tardigrada</taxon>
        <taxon>Eutardigrada</taxon>
        <taxon>Parachela</taxon>
        <taxon>Hypsibioidea</taxon>
        <taxon>Hypsibiidae</taxon>
        <taxon>Hypsibius</taxon>
    </lineage>
</organism>
<name>A0A1W0WNT9_HYPEX</name>
<evidence type="ECO:0000313" key="1">
    <source>
        <dbReference type="EMBL" id="OQV16875.1"/>
    </source>
</evidence>
<protein>
    <submittedName>
        <fullName evidence="1">Uncharacterized protein</fullName>
    </submittedName>
</protein>
<gene>
    <name evidence="1" type="ORF">BV898_20151</name>
</gene>
<accession>A0A1W0WNT9</accession>
<comment type="caution">
    <text evidence="1">The sequence shown here is derived from an EMBL/GenBank/DDBJ whole genome shotgun (WGS) entry which is preliminary data.</text>
</comment>
<sequence>ASHITPVAAVLKDFLTPKAVPQQILAQKDDVVSSSCHILAQFLARKLSDVLLRSF</sequence>
<proteinExistence type="predicted"/>
<dbReference type="AlphaFoldDB" id="A0A1W0WNT9"/>